<dbReference type="InterPro" id="IPR025048">
    <property type="entry name" value="DUF3987"/>
</dbReference>
<reference evidence="1 2" key="1">
    <citation type="submission" date="2017-08" db="EMBL/GenBank/DDBJ databases">
        <title>Infants hospitalized years apart are colonized by the same room-sourced microbial strains.</title>
        <authorList>
            <person name="Brooks B."/>
            <person name="Olm M.R."/>
            <person name="Firek B.A."/>
            <person name="Baker R."/>
            <person name="Thomas B.C."/>
            <person name="Morowitz M.J."/>
            <person name="Banfield J.F."/>
        </authorList>
    </citation>
    <scope>NUCLEOTIDE SEQUENCE [LARGE SCALE GENOMIC DNA]</scope>
    <source>
        <strain evidence="1">S2_006_000_R2_64</strain>
    </source>
</reference>
<accession>A0A2W5HDT3</accession>
<proteinExistence type="predicted"/>
<organism evidence="1 2">
    <name type="scientific">Micavibrio aeruginosavorus</name>
    <dbReference type="NCBI Taxonomy" id="349221"/>
    <lineage>
        <taxon>Bacteria</taxon>
        <taxon>Pseudomonadati</taxon>
        <taxon>Bdellovibrionota</taxon>
        <taxon>Bdellovibrionia</taxon>
        <taxon>Bdellovibrionales</taxon>
        <taxon>Pseudobdellovibrionaceae</taxon>
        <taxon>Micavibrio</taxon>
    </lineage>
</organism>
<comment type="caution">
    <text evidence="1">The sequence shown here is derived from an EMBL/GenBank/DDBJ whole genome shotgun (WGS) entry which is preliminary data.</text>
</comment>
<dbReference type="EMBL" id="QFOT01000032">
    <property type="protein sequence ID" value="PZP56256.1"/>
    <property type="molecule type" value="Genomic_DNA"/>
</dbReference>
<dbReference type="Proteomes" id="UP000249739">
    <property type="component" value="Unassembled WGS sequence"/>
</dbReference>
<dbReference type="AlphaFoldDB" id="A0A2W5HDT3"/>
<protein>
    <recommendedName>
        <fullName evidence="3">DUF3987 domain-containing protein</fullName>
    </recommendedName>
</protein>
<dbReference type="Pfam" id="PF13148">
    <property type="entry name" value="DUF3987"/>
    <property type="match status" value="1"/>
</dbReference>
<sequence length="519" mass="56556">MSEPNQEEPRPLIRTMPTATAFPVEALGKILGKAATAIQDLTQSPLAMCACSVLAAAALVAQTHRNVTLPTGQVRPLSLFIMTLADSGERKSTVDAYALTPIKEKESSLRKLYEADQFIYGTKLDAYEAQKASILKTKKGNKTKDDYERALLELGLPPDGPLIPMLTISEPTSQGMMKLLQHGQPSVGLFSAEGGLFLGGHAMREEERLQTGTTLALAWDGEPLQRVRVSDGNIILNGKRLSLHLMVQQEIAASFINDPVLSAQGLLARILITTPESTVGTRMWKEPSAGSVQAIEDYSKALTDILAIPLPLAGGTRNELSLTSLTLEDEARRQWIVFVDEMEKSIGRGCCNDIIRSFIAKAGEHAARIAGVISFIENPASTTIDVKALNGGIAIMRHFIQEALRLNAFGLTPPDIKNGQLLLSWLEQSWKEPLFSPVDVYQLGPNKIRTKKHAEAAINILKDHGYILRLNGNHLIKGQIRKECYHLYNITPPEAEVAKAANIAIGNSNFSNISEGCVL</sequence>
<evidence type="ECO:0000313" key="1">
    <source>
        <dbReference type="EMBL" id="PZP56256.1"/>
    </source>
</evidence>
<evidence type="ECO:0000313" key="2">
    <source>
        <dbReference type="Proteomes" id="UP000249739"/>
    </source>
</evidence>
<gene>
    <name evidence="1" type="ORF">DI586_04300</name>
</gene>
<evidence type="ECO:0008006" key="3">
    <source>
        <dbReference type="Google" id="ProtNLM"/>
    </source>
</evidence>
<name>A0A2W5HDT3_9BACT</name>